<evidence type="ECO:0000313" key="1">
    <source>
        <dbReference type="EMBL" id="AMR78000.1"/>
    </source>
</evidence>
<dbReference type="KEGG" id="cnan:A2G96_09745"/>
<accession>A0A142JIT8</accession>
<dbReference type="Proteomes" id="UP000075238">
    <property type="component" value="Chromosome 1"/>
</dbReference>
<proteinExistence type="predicted"/>
<dbReference type="AlphaFoldDB" id="A0A142JIT8"/>
<sequence length="77" mass="8741">MELKIKHDGSTWRVLGKGVERDGKTFCHLASTTMGRWQRNGFYPTQINDWVPNEVLAIAEHYTDRANSGQAALTAHR</sequence>
<name>A0A142JIT8_9BURK</name>
<gene>
    <name evidence="1" type="ORF">A2G96_09745</name>
</gene>
<dbReference type="OrthoDB" id="9784823at2"/>
<dbReference type="RefSeq" id="WP_062798760.1">
    <property type="nucleotide sequence ID" value="NZ_CP014844.1"/>
</dbReference>
<keyword evidence="2" id="KW-1185">Reference proteome</keyword>
<reference evidence="1 2" key="1">
    <citation type="submission" date="2016-03" db="EMBL/GenBank/DDBJ databases">
        <title>Complete genome sequence of a novel chlorpyrifos degrading bacterium, Cupriavidus nantongensis sp. X1.</title>
        <authorList>
            <person name="Fang L."/>
        </authorList>
    </citation>
    <scope>NUCLEOTIDE SEQUENCE [LARGE SCALE GENOMIC DNA]</scope>
    <source>
        <strain evidence="1 2">X1</strain>
    </source>
</reference>
<dbReference type="EMBL" id="CP014844">
    <property type="protein sequence ID" value="AMR78000.1"/>
    <property type="molecule type" value="Genomic_DNA"/>
</dbReference>
<protein>
    <submittedName>
        <fullName evidence="1">Uncharacterized protein</fullName>
    </submittedName>
</protein>
<organism evidence="1 2">
    <name type="scientific">Cupriavidus nantongensis</name>
    <dbReference type="NCBI Taxonomy" id="1796606"/>
    <lineage>
        <taxon>Bacteria</taxon>
        <taxon>Pseudomonadati</taxon>
        <taxon>Pseudomonadota</taxon>
        <taxon>Betaproteobacteria</taxon>
        <taxon>Burkholderiales</taxon>
        <taxon>Burkholderiaceae</taxon>
        <taxon>Cupriavidus</taxon>
    </lineage>
</organism>
<evidence type="ECO:0000313" key="2">
    <source>
        <dbReference type="Proteomes" id="UP000075238"/>
    </source>
</evidence>